<reference evidence="4" key="1">
    <citation type="journal article" date="2015" name="Nature">
        <title>Complex archaea that bridge the gap between prokaryotes and eukaryotes.</title>
        <authorList>
            <person name="Spang A."/>
            <person name="Saw J.H."/>
            <person name="Jorgensen S.L."/>
            <person name="Zaremba-Niedzwiedzka K."/>
            <person name="Martijn J."/>
            <person name="Lind A.E."/>
            <person name="van Eijk R."/>
            <person name="Schleper C."/>
            <person name="Guy L."/>
            <person name="Ettema T.J."/>
        </authorList>
    </citation>
    <scope>NUCLEOTIDE SEQUENCE</scope>
</reference>
<comment type="caution">
    <text evidence="4">The sequence shown here is derived from an EMBL/GenBank/DDBJ whole genome shotgun (WGS) entry which is preliminary data.</text>
</comment>
<sequence>MIARLFVLIKSILLAIIGKRAESIASSVPPEFIKASDVDVTKPPPVKETKTMSKKDAGFDAAFELILKHEGGFVNDPDDPGGATKYGISNRANPIDRDGDGDVDAEDAKMITEEEAREIYHDKYWTPSFCDELPSSLALCIFDSAVNQGKNRAFKILQQSLKVKVDGKVGPQTLGAVKKKDPMRAFRDFQAYRQIFYAKLVSSKKKFKKYEYGWTRRVIETTIEATKLL</sequence>
<feature type="region of interest" description="Disordered" evidence="1">
    <location>
        <begin position="78"/>
        <end position="102"/>
    </location>
</feature>
<evidence type="ECO:0000259" key="2">
    <source>
        <dbReference type="Pfam" id="PF05838"/>
    </source>
</evidence>
<proteinExistence type="predicted"/>
<evidence type="ECO:0000313" key="4">
    <source>
        <dbReference type="EMBL" id="KKN98411.1"/>
    </source>
</evidence>
<dbReference type="InterPro" id="IPR023346">
    <property type="entry name" value="Lysozyme-like_dom_sf"/>
</dbReference>
<dbReference type="CDD" id="cd13926">
    <property type="entry name" value="N-acetylmuramidase_GH108"/>
    <property type="match status" value="1"/>
</dbReference>
<dbReference type="EMBL" id="LAZR01000051">
    <property type="protein sequence ID" value="KKN98411.1"/>
    <property type="molecule type" value="Genomic_DNA"/>
</dbReference>
<dbReference type="InterPro" id="IPR008565">
    <property type="entry name" value="TtsA-like_GH18_dom"/>
</dbReference>
<organism evidence="4">
    <name type="scientific">marine sediment metagenome</name>
    <dbReference type="NCBI Taxonomy" id="412755"/>
    <lineage>
        <taxon>unclassified sequences</taxon>
        <taxon>metagenomes</taxon>
        <taxon>ecological metagenomes</taxon>
    </lineage>
</organism>
<name>A0A0F9XH72_9ZZZZ</name>
<dbReference type="Pfam" id="PF05838">
    <property type="entry name" value="Glyco_hydro_108"/>
    <property type="match status" value="1"/>
</dbReference>
<feature type="domain" description="TtsA-like Glycoside hydrolase family 108" evidence="2">
    <location>
        <begin position="64"/>
        <end position="149"/>
    </location>
</feature>
<dbReference type="SUPFAM" id="SSF53955">
    <property type="entry name" value="Lysozyme-like"/>
    <property type="match status" value="1"/>
</dbReference>
<dbReference type="InterPro" id="IPR018537">
    <property type="entry name" value="Peptidoglycan-bd_3"/>
</dbReference>
<gene>
    <name evidence="4" type="ORF">LCGC14_0145030</name>
</gene>
<protein>
    <submittedName>
        <fullName evidence="4">Uncharacterized protein</fullName>
    </submittedName>
</protein>
<dbReference type="AlphaFoldDB" id="A0A0F9XH72"/>
<feature type="domain" description="Peptidoglycan binding" evidence="3">
    <location>
        <begin position="153"/>
        <end position="218"/>
    </location>
</feature>
<accession>A0A0F9XH72</accession>
<evidence type="ECO:0000259" key="3">
    <source>
        <dbReference type="Pfam" id="PF09374"/>
    </source>
</evidence>
<dbReference type="Gene3D" id="1.20.141.10">
    <property type="entry name" value="Chitosanase, subunit A, domain 1"/>
    <property type="match status" value="1"/>
</dbReference>
<dbReference type="Pfam" id="PF09374">
    <property type="entry name" value="PG_binding_3"/>
    <property type="match status" value="1"/>
</dbReference>
<evidence type="ECO:0000256" key="1">
    <source>
        <dbReference type="SAM" id="MobiDB-lite"/>
    </source>
</evidence>